<organism evidence="3 4">
    <name type="scientific">Halonotius aquaticus</name>
    <dbReference type="NCBI Taxonomy" id="2216978"/>
    <lineage>
        <taxon>Archaea</taxon>
        <taxon>Methanobacteriati</taxon>
        <taxon>Methanobacteriota</taxon>
        <taxon>Stenosarchaea group</taxon>
        <taxon>Halobacteria</taxon>
        <taxon>Halobacteriales</taxon>
        <taxon>Haloferacaceae</taxon>
        <taxon>Halonotius</taxon>
    </lineage>
</organism>
<dbReference type="RefSeq" id="WP_120100295.1">
    <property type="nucleotide sequence ID" value="NZ_QKNY01000002.1"/>
</dbReference>
<gene>
    <name evidence="3" type="ORF">DM826_00835</name>
</gene>
<evidence type="ECO:0000313" key="4">
    <source>
        <dbReference type="Proteomes" id="UP000276588"/>
    </source>
</evidence>
<feature type="region of interest" description="Disordered" evidence="1">
    <location>
        <begin position="324"/>
        <end position="344"/>
    </location>
</feature>
<evidence type="ECO:0000259" key="2">
    <source>
        <dbReference type="Pfam" id="PF00557"/>
    </source>
</evidence>
<dbReference type="SUPFAM" id="SSF55920">
    <property type="entry name" value="Creatinase/aminopeptidase"/>
    <property type="match status" value="1"/>
</dbReference>
<keyword evidence="4" id="KW-1185">Reference proteome</keyword>
<dbReference type="PANTHER" id="PTHR46112:SF2">
    <property type="entry name" value="XAA-PRO AMINOPEPTIDASE P-RELATED"/>
    <property type="match status" value="1"/>
</dbReference>
<dbReference type="InterPro" id="IPR036005">
    <property type="entry name" value="Creatinase/aminopeptidase-like"/>
</dbReference>
<dbReference type="Proteomes" id="UP000276588">
    <property type="component" value="Unassembled WGS sequence"/>
</dbReference>
<evidence type="ECO:0000313" key="3">
    <source>
        <dbReference type="EMBL" id="RJX45007.1"/>
    </source>
</evidence>
<dbReference type="AlphaFoldDB" id="A0A3A6PTS5"/>
<accession>A0A3A6PTS5</accession>
<dbReference type="OrthoDB" id="200535at2157"/>
<evidence type="ECO:0000256" key="1">
    <source>
        <dbReference type="SAM" id="MobiDB-lite"/>
    </source>
</evidence>
<reference evidence="3 4" key="1">
    <citation type="submission" date="2018-06" db="EMBL/GenBank/DDBJ databases">
        <title>Halonotius sp. F13-13 a new haloarchaeeon isolated from a solar saltern from Isla Cristina, Huelva, Spain.</title>
        <authorList>
            <person name="Duran-Viseras A."/>
            <person name="Sanchez-Porro C."/>
            <person name="Ventosa A."/>
        </authorList>
    </citation>
    <scope>NUCLEOTIDE SEQUENCE [LARGE SCALE GENOMIC DNA]</scope>
    <source>
        <strain evidence="3 4">F13-13</strain>
    </source>
</reference>
<dbReference type="PANTHER" id="PTHR46112">
    <property type="entry name" value="AMINOPEPTIDASE"/>
    <property type="match status" value="1"/>
</dbReference>
<feature type="domain" description="Peptidase M24" evidence="2">
    <location>
        <begin position="237"/>
        <end position="397"/>
    </location>
</feature>
<protein>
    <recommendedName>
        <fullName evidence="2">Peptidase M24 domain-containing protein</fullName>
    </recommendedName>
</protein>
<comment type="caution">
    <text evidence="3">The sequence shown here is derived from an EMBL/GenBank/DDBJ whole genome shotgun (WGS) entry which is preliminary data.</text>
</comment>
<sequence length="418" mass="42854">MSPPAGRPTAAWPVSEPPQAGLAALSEPLANSEAVGFVHVARGDDPDRRYLTRTPAPYQAAAVVCIPTGGGDLHAIYCVSTADRAPAVDGFVAPEPDDAAATECNRTIATRAPQTPPGSHVVSVLADHLDTPGVGTLRVPSHLPHDTAVRLQQAGYELSSTAALTDARASKTPAERDCLQAVQRGAAHGLRRAHELLASSTTTADVLHLDGEPLSAQQIEREVAAALAGGGVTPETVRVHAADTAPTEPLPAGDGIIVHLVPQGPHGYHGHLTRTVVVDSDGGWDRRAFIAAKAAQTAVRHHCEPGGTVGTVAAEATAELTAYGFPPRSRSDDAGDDDTTDDAGGWATVHGVGLAPAEAPSPADDGTLQVGSVLAVETGVVDPDHGRIRLGSLIDVTADGGERLVDTPISLTPTTDEV</sequence>
<dbReference type="Gene3D" id="3.90.230.10">
    <property type="entry name" value="Creatinase/methionine aminopeptidase superfamily"/>
    <property type="match status" value="1"/>
</dbReference>
<dbReference type="InterPro" id="IPR050659">
    <property type="entry name" value="Peptidase_M24B"/>
</dbReference>
<name>A0A3A6PTS5_9EURY</name>
<dbReference type="Pfam" id="PF00557">
    <property type="entry name" value="Peptidase_M24"/>
    <property type="match status" value="1"/>
</dbReference>
<dbReference type="EMBL" id="QKNY01000002">
    <property type="protein sequence ID" value="RJX45007.1"/>
    <property type="molecule type" value="Genomic_DNA"/>
</dbReference>
<dbReference type="CDD" id="cd01066">
    <property type="entry name" value="APP_MetAP"/>
    <property type="match status" value="1"/>
</dbReference>
<proteinExistence type="predicted"/>
<dbReference type="InterPro" id="IPR000994">
    <property type="entry name" value="Pept_M24"/>
</dbReference>